<protein>
    <submittedName>
        <fullName evidence="2">Uncharacterized protein</fullName>
    </submittedName>
</protein>
<reference evidence="2" key="2">
    <citation type="submission" date="2022-01" db="EMBL/GenBank/DDBJ databases">
        <authorList>
            <person name="Yamashiro T."/>
            <person name="Shiraishi A."/>
            <person name="Satake H."/>
            <person name="Nakayama K."/>
        </authorList>
    </citation>
    <scope>NUCLEOTIDE SEQUENCE</scope>
</reference>
<proteinExistence type="predicted"/>
<organism evidence="2 3">
    <name type="scientific">Tanacetum coccineum</name>
    <dbReference type="NCBI Taxonomy" id="301880"/>
    <lineage>
        <taxon>Eukaryota</taxon>
        <taxon>Viridiplantae</taxon>
        <taxon>Streptophyta</taxon>
        <taxon>Embryophyta</taxon>
        <taxon>Tracheophyta</taxon>
        <taxon>Spermatophyta</taxon>
        <taxon>Magnoliopsida</taxon>
        <taxon>eudicotyledons</taxon>
        <taxon>Gunneridae</taxon>
        <taxon>Pentapetalae</taxon>
        <taxon>asterids</taxon>
        <taxon>campanulids</taxon>
        <taxon>Asterales</taxon>
        <taxon>Asteraceae</taxon>
        <taxon>Asteroideae</taxon>
        <taxon>Anthemideae</taxon>
        <taxon>Anthemidinae</taxon>
        <taxon>Tanacetum</taxon>
    </lineage>
</organism>
<accession>A0ABQ4X6X2</accession>
<keyword evidence="3" id="KW-1185">Reference proteome</keyword>
<dbReference type="Proteomes" id="UP001151760">
    <property type="component" value="Unassembled WGS sequence"/>
</dbReference>
<evidence type="ECO:0000313" key="3">
    <source>
        <dbReference type="Proteomes" id="UP001151760"/>
    </source>
</evidence>
<reference evidence="2" key="1">
    <citation type="journal article" date="2022" name="Int. J. Mol. Sci.">
        <title>Draft Genome of Tanacetum Coccineum: Genomic Comparison of Closely Related Tanacetum-Family Plants.</title>
        <authorList>
            <person name="Yamashiro T."/>
            <person name="Shiraishi A."/>
            <person name="Nakayama K."/>
            <person name="Satake H."/>
        </authorList>
    </citation>
    <scope>NUCLEOTIDE SEQUENCE</scope>
</reference>
<comment type="caution">
    <text evidence="2">The sequence shown here is derived from an EMBL/GenBank/DDBJ whole genome shotgun (WGS) entry which is preliminary data.</text>
</comment>
<feature type="compositionally biased region" description="Polar residues" evidence="1">
    <location>
        <begin position="285"/>
        <end position="296"/>
    </location>
</feature>
<evidence type="ECO:0000313" key="2">
    <source>
        <dbReference type="EMBL" id="GJS60788.1"/>
    </source>
</evidence>
<name>A0ABQ4X6X2_9ASTR</name>
<gene>
    <name evidence="2" type="ORF">Tco_0655572</name>
</gene>
<dbReference type="EMBL" id="BQNB010009245">
    <property type="protein sequence ID" value="GJS60788.1"/>
    <property type="molecule type" value="Genomic_DNA"/>
</dbReference>
<evidence type="ECO:0000256" key="1">
    <source>
        <dbReference type="SAM" id="MobiDB-lite"/>
    </source>
</evidence>
<feature type="region of interest" description="Disordered" evidence="1">
    <location>
        <begin position="282"/>
        <end position="307"/>
    </location>
</feature>
<sequence>MVVWIFKARLPRLEIEMQDRKIGIKKLMQAMVCRKGHYARECPIPRVCDGKYFMEQMLLATKYEAGVHLDEEENDFVLDNAYGDNTFQELNTTVIMMAHIQPTDDKSNVEPTYGVEFISEEEIRGQLLKTQDETLKIKHETDSFKKAFKARGVKYLEEISTLEEKLKSHNRIIFKMSHLLQTIHMLGKKPNKVYDPHLKTGLGYENPDRLKKANEAQPKMYDGEKLESNKLKVELPDYEETLEDAEKSQLKMKDKMIPLNYSKLNALYESFVPQTKISAKKNYFSPPSISNVPPESSSEKSDLPPKKMPKSQLLKLFVNLDNEIKELGKLINIHHRMDENNSFRYDNKGGAYSRGTRDLEIFESIVRKVKEESQNDKLFQNKIDRLLEASLEREVRDCMLVSIVQQKNEMLMIEMEKISNESKDI</sequence>